<reference evidence="2" key="1">
    <citation type="submission" date="2023-03" db="EMBL/GenBank/DDBJ databases">
        <title>Massive genome expansion in bonnet fungi (Mycena s.s.) driven by repeated elements and novel gene families across ecological guilds.</title>
        <authorList>
            <consortium name="Lawrence Berkeley National Laboratory"/>
            <person name="Harder C.B."/>
            <person name="Miyauchi S."/>
            <person name="Viragh M."/>
            <person name="Kuo A."/>
            <person name="Thoen E."/>
            <person name="Andreopoulos B."/>
            <person name="Lu D."/>
            <person name="Skrede I."/>
            <person name="Drula E."/>
            <person name="Henrissat B."/>
            <person name="Morin E."/>
            <person name="Kohler A."/>
            <person name="Barry K."/>
            <person name="LaButti K."/>
            <person name="Morin E."/>
            <person name="Salamov A."/>
            <person name="Lipzen A."/>
            <person name="Mereny Z."/>
            <person name="Hegedus B."/>
            <person name="Baldrian P."/>
            <person name="Stursova M."/>
            <person name="Weitz H."/>
            <person name="Taylor A."/>
            <person name="Grigoriev I.V."/>
            <person name="Nagy L.G."/>
            <person name="Martin F."/>
            <person name="Kauserud H."/>
        </authorList>
    </citation>
    <scope>NUCLEOTIDE SEQUENCE</scope>
    <source>
        <strain evidence="2">9284</strain>
    </source>
</reference>
<feature type="compositionally biased region" description="Basic and acidic residues" evidence="1">
    <location>
        <begin position="142"/>
        <end position="152"/>
    </location>
</feature>
<name>A0AAD7BZ47_9AGAR</name>
<feature type="compositionally biased region" description="Low complexity" evidence="1">
    <location>
        <begin position="42"/>
        <end position="52"/>
    </location>
</feature>
<protein>
    <submittedName>
        <fullName evidence="2">Uncharacterized protein</fullName>
    </submittedName>
</protein>
<dbReference type="EMBL" id="JARKIF010000007">
    <property type="protein sequence ID" value="KAJ7634754.1"/>
    <property type="molecule type" value="Genomic_DNA"/>
</dbReference>
<proteinExistence type="predicted"/>
<evidence type="ECO:0000313" key="2">
    <source>
        <dbReference type="EMBL" id="KAJ7634754.1"/>
    </source>
</evidence>
<keyword evidence="3" id="KW-1185">Reference proteome</keyword>
<organism evidence="2 3">
    <name type="scientific">Roridomyces roridus</name>
    <dbReference type="NCBI Taxonomy" id="1738132"/>
    <lineage>
        <taxon>Eukaryota</taxon>
        <taxon>Fungi</taxon>
        <taxon>Dikarya</taxon>
        <taxon>Basidiomycota</taxon>
        <taxon>Agaricomycotina</taxon>
        <taxon>Agaricomycetes</taxon>
        <taxon>Agaricomycetidae</taxon>
        <taxon>Agaricales</taxon>
        <taxon>Marasmiineae</taxon>
        <taxon>Mycenaceae</taxon>
        <taxon>Roridomyces</taxon>
    </lineage>
</organism>
<gene>
    <name evidence="2" type="ORF">FB45DRAFT_1002271</name>
</gene>
<accession>A0AAD7BZ47</accession>
<sequence length="205" mass="23218">MSPGGYSFPPGPSTSSMLQSRRLSGALPLSYDRPPAAHPLRGRSPSPGPSRRYNSYDDYPPPRSAPAYRDGGHSAYRSNSNSYHDSHSYYPPEPLPDRHYDSLRDVEPDHWDRSAPWQPPPEKSSWPDRRSMTLSPTSSVVSRDRIRSDPPRLFEPSDAWKQTQNDRPTSVRSPPSPRHGRSFRDQSPNRGRSPSYNSYRSDQNG</sequence>
<dbReference type="AlphaFoldDB" id="A0AAD7BZ47"/>
<dbReference type="Proteomes" id="UP001221142">
    <property type="component" value="Unassembled WGS sequence"/>
</dbReference>
<evidence type="ECO:0000256" key="1">
    <source>
        <dbReference type="SAM" id="MobiDB-lite"/>
    </source>
</evidence>
<feature type="compositionally biased region" description="Basic and acidic residues" evidence="1">
    <location>
        <begin position="95"/>
        <end position="113"/>
    </location>
</feature>
<feature type="compositionally biased region" description="Polar residues" evidence="1">
    <location>
        <begin position="185"/>
        <end position="205"/>
    </location>
</feature>
<comment type="caution">
    <text evidence="2">The sequence shown here is derived from an EMBL/GenBank/DDBJ whole genome shotgun (WGS) entry which is preliminary data.</text>
</comment>
<evidence type="ECO:0000313" key="3">
    <source>
        <dbReference type="Proteomes" id="UP001221142"/>
    </source>
</evidence>
<feature type="non-terminal residue" evidence="2">
    <location>
        <position position="205"/>
    </location>
</feature>
<feature type="region of interest" description="Disordered" evidence="1">
    <location>
        <begin position="1"/>
        <end position="205"/>
    </location>
</feature>
<feature type="compositionally biased region" description="Low complexity" evidence="1">
    <location>
        <begin position="1"/>
        <end position="16"/>
    </location>
</feature>